<reference evidence="1 2" key="1">
    <citation type="journal article" date="2021" name="J. Microbiol. Biotechnol.">
        <title>An Efficient Markerless Deletion System Suitable for the Industrial Strains of Streptomyces.</title>
        <authorList>
            <person name="Dong J."/>
            <person name="Wei J."/>
            <person name="Li H."/>
            <person name="Zhao S."/>
            <person name="Guan W."/>
        </authorList>
    </citation>
    <scope>NUCLEOTIDE SEQUENCE [LARGE SCALE GENOMIC DNA]</scope>
    <source>
        <strain evidence="1 2">CICC 11043</strain>
    </source>
</reference>
<keyword evidence="2" id="KW-1185">Reference proteome</keyword>
<proteinExistence type="predicted"/>
<dbReference type="RefSeq" id="WP_317928223.1">
    <property type="nucleotide sequence ID" value="NZ_CP137524.1"/>
</dbReference>
<protein>
    <submittedName>
        <fullName evidence="1">Uncharacterized protein</fullName>
    </submittedName>
</protein>
<evidence type="ECO:0000313" key="1">
    <source>
        <dbReference type="EMBL" id="WOT40549.1"/>
    </source>
</evidence>
<dbReference type="EMBL" id="CP137524">
    <property type="protein sequence ID" value="WOT40549.1"/>
    <property type="molecule type" value="Genomic_DNA"/>
</dbReference>
<accession>A0ABZ0KRP0</accession>
<organism evidence="1 2">
    <name type="scientific">Streptomyces coeruleorubidus</name>
    <dbReference type="NCBI Taxonomy" id="116188"/>
    <lineage>
        <taxon>Bacteria</taxon>
        <taxon>Bacillati</taxon>
        <taxon>Actinomycetota</taxon>
        <taxon>Actinomycetes</taxon>
        <taxon>Kitasatosporales</taxon>
        <taxon>Streptomycetaceae</taxon>
        <taxon>Streptomyces</taxon>
    </lineage>
</organism>
<dbReference type="Proteomes" id="UP001305002">
    <property type="component" value="Chromosome"/>
</dbReference>
<sequence length="52" mass="5584">MVDGAEPDDRSAALIGLLSASGTLPSLHHIPWSGAVYQRRSGWSRRVGAPKR</sequence>
<gene>
    <name evidence="1" type="ORF">R5U08_37465</name>
</gene>
<evidence type="ECO:0000313" key="2">
    <source>
        <dbReference type="Proteomes" id="UP001305002"/>
    </source>
</evidence>
<reference evidence="1 2" key="2">
    <citation type="journal article" date="2024" name="Microb. Biotechnol.">
        <title>The involvement of multiple ABC transporters in daunorubicin efflux in Streptomyces coeruleorubidus.</title>
        <authorList>
            <person name="Dong J."/>
            <person name="Ning J."/>
            <person name="Tian Y."/>
            <person name="Li H."/>
            <person name="Chen H."/>
            <person name="Guan W."/>
        </authorList>
    </citation>
    <scope>NUCLEOTIDE SEQUENCE [LARGE SCALE GENOMIC DNA]</scope>
    <source>
        <strain evidence="1 2">CICC 11043</strain>
    </source>
</reference>
<name>A0ABZ0KRP0_STRC4</name>